<dbReference type="Gene3D" id="3.40.50.300">
    <property type="entry name" value="P-loop containing nucleotide triphosphate hydrolases"/>
    <property type="match status" value="1"/>
</dbReference>
<dbReference type="OrthoDB" id="9815944at2"/>
<evidence type="ECO:0000313" key="3">
    <source>
        <dbReference type="Proteomes" id="UP000316584"/>
    </source>
</evidence>
<proteinExistence type="predicted"/>
<dbReference type="InterPro" id="IPR003593">
    <property type="entry name" value="AAA+_ATPase"/>
</dbReference>
<dbReference type="PANTHER" id="PTHR43581">
    <property type="entry name" value="ATP/GTP PHOSPHATASE"/>
    <property type="match status" value="1"/>
</dbReference>
<reference evidence="2 3" key="1">
    <citation type="submission" date="2019-07" db="EMBL/GenBank/DDBJ databases">
        <title>Full genome sequence of Luteimonas sp. Gr-4.</title>
        <authorList>
            <person name="Im W.-T."/>
        </authorList>
    </citation>
    <scope>NUCLEOTIDE SEQUENCE [LARGE SCALE GENOMIC DNA]</scope>
    <source>
        <strain evidence="2 3">Gr-4</strain>
    </source>
</reference>
<dbReference type="RefSeq" id="WP_144893322.1">
    <property type="nucleotide sequence ID" value="NZ_CP042218.1"/>
</dbReference>
<dbReference type="AlphaFoldDB" id="A0A518N6J9"/>
<dbReference type="InterPro" id="IPR003959">
    <property type="entry name" value="ATPase_AAA_core"/>
</dbReference>
<evidence type="ECO:0000313" key="2">
    <source>
        <dbReference type="EMBL" id="QDW67537.1"/>
    </source>
</evidence>
<protein>
    <submittedName>
        <fullName evidence="2">AAA family ATPase</fullName>
    </submittedName>
</protein>
<organism evidence="2 3">
    <name type="scientific">Luteimonas granuli</name>
    <dbReference type="NCBI Taxonomy" id="1176533"/>
    <lineage>
        <taxon>Bacteria</taxon>
        <taxon>Pseudomonadati</taxon>
        <taxon>Pseudomonadota</taxon>
        <taxon>Gammaproteobacteria</taxon>
        <taxon>Lysobacterales</taxon>
        <taxon>Lysobacteraceae</taxon>
        <taxon>Luteimonas</taxon>
    </lineage>
</organism>
<name>A0A518N6J9_9GAMM</name>
<keyword evidence="3" id="KW-1185">Reference proteome</keyword>
<accession>A0A518N6J9</accession>
<dbReference type="GO" id="GO:0005524">
    <property type="term" value="F:ATP binding"/>
    <property type="evidence" value="ECO:0007669"/>
    <property type="project" value="InterPro"/>
</dbReference>
<dbReference type="EMBL" id="CP042218">
    <property type="protein sequence ID" value="QDW67537.1"/>
    <property type="molecule type" value="Genomic_DNA"/>
</dbReference>
<dbReference type="Pfam" id="PF13304">
    <property type="entry name" value="AAA_21"/>
    <property type="match status" value="1"/>
</dbReference>
<dbReference type="SUPFAM" id="SSF52540">
    <property type="entry name" value="P-loop containing nucleoside triphosphate hydrolases"/>
    <property type="match status" value="1"/>
</dbReference>
<dbReference type="InterPro" id="IPR027417">
    <property type="entry name" value="P-loop_NTPase"/>
</dbReference>
<dbReference type="GO" id="GO:0006302">
    <property type="term" value="P:double-strand break repair"/>
    <property type="evidence" value="ECO:0007669"/>
    <property type="project" value="InterPro"/>
</dbReference>
<sequence>MWVKRIEISGVGGIQELLLEFDDHINILCGPNGIGKTTILESVAHAFSAGQTTILKRHAKSESSKIDATVCVDSQDHTVVIVFKEFVPSQHAQIHALHQLSAKLISLKVNRTLDYRPLNSIEKDTKKELPQTYAEARQGVSLADVKNWFVNRYLFSKHANLSDSQFANYELARSSFSALSKDFTFSRVDPSTLEILVNSPSGEIYYEYLSSGFKSCLSIIFGIIKELEFRFPSPGIVAGEFDGVVLIDEVELHLHPEWQATVLPVLSHKFPKAQFICSTHSPHVIQAAQRHQIIAIEGEQGVVRQRPLPNSPFGFRGWTIEEVLVDVMGMSDLRTSEYRAATRAFERAIDSEDRVAAEESFKVLDEMLHPESHLRKMFLLQLSAVAGVP</sequence>
<gene>
    <name evidence="2" type="ORF">FPZ22_12145</name>
</gene>
<dbReference type="GO" id="GO:0016887">
    <property type="term" value="F:ATP hydrolysis activity"/>
    <property type="evidence" value="ECO:0007669"/>
    <property type="project" value="InterPro"/>
</dbReference>
<dbReference type="SMART" id="SM00382">
    <property type="entry name" value="AAA"/>
    <property type="match status" value="1"/>
</dbReference>
<feature type="domain" description="AAA+ ATPase" evidence="1">
    <location>
        <begin position="22"/>
        <end position="306"/>
    </location>
</feature>
<dbReference type="InterPro" id="IPR038729">
    <property type="entry name" value="Rad50/SbcC_AAA"/>
</dbReference>
<dbReference type="Proteomes" id="UP000316584">
    <property type="component" value="Chromosome"/>
</dbReference>
<dbReference type="KEGG" id="lug:FPZ22_12145"/>
<evidence type="ECO:0000259" key="1">
    <source>
        <dbReference type="SMART" id="SM00382"/>
    </source>
</evidence>
<dbReference type="Pfam" id="PF13476">
    <property type="entry name" value="AAA_23"/>
    <property type="match status" value="1"/>
</dbReference>
<dbReference type="PANTHER" id="PTHR43581:SF2">
    <property type="entry name" value="EXCINUCLEASE ATPASE SUBUNIT"/>
    <property type="match status" value="1"/>
</dbReference>
<dbReference type="InterPro" id="IPR051396">
    <property type="entry name" value="Bact_Antivir_Def_Nuclease"/>
</dbReference>